<evidence type="ECO:0000256" key="9">
    <source>
        <dbReference type="ARBA" id="ARBA00025094"/>
    </source>
</evidence>
<comment type="caution">
    <text evidence="15">The sequence shown here is derived from an EMBL/GenBank/DDBJ whole genome shotgun (WGS) entry which is preliminary data.</text>
</comment>
<dbReference type="GO" id="GO:0046210">
    <property type="term" value="P:nitric oxide catabolic process"/>
    <property type="evidence" value="ECO:0007669"/>
    <property type="project" value="TreeGrafter"/>
</dbReference>
<evidence type="ECO:0000313" key="16">
    <source>
        <dbReference type="Proteomes" id="UP000265366"/>
    </source>
</evidence>
<evidence type="ECO:0000256" key="6">
    <source>
        <dbReference type="ARBA" id="ARBA00022723"/>
    </source>
</evidence>
<dbReference type="Gene3D" id="3.40.50.80">
    <property type="entry name" value="Nucleotide-binding domain of ferredoxin-NADP reductase (FNR) module"/>
    <property type="match status" value="1"/>
</dbReference>
<dbReference type="GO" id="GO:0071949">
    <property type="term" value="F:FAD binding"/>
    <property type="evidence" value="ECO:0007669"/>
    <property type="project" value="TreeGrafter"/>
</dbReference>
<dbReference type="SUPFAM" id="SSF52343">
    <property type="entry name" value="Ferredoxin reductase-like, C-terminal NADP-linked domain"/>
    <property type="match status" value="1"/>
</dbReference>
<keyword evidence="15" id="KW-0560">Oxidoreductase</keyword>
<dbReference type="PANTHER" id="PTHR43396">
    <property type="entry name" value="FLAVOHEMOPROTEIN"/>
    <property type="match status" value="1"/>
</dbReference>
<dbReference type="GO" id="GO:0071500">
    <property type="term" value="P:cellular response to nitrosative stress"/>
    <property type="evidence" value="ECO:0007669"/>
    <property type="project" value="TreeGrafter"/>
</dbReference>
<reference evidence="15 16" key="1">
    <citation type="submission" date="2018-08" db="EMBL/GenBank/DDBJ databases">
        <title>Erythrobacter zhengii sp.nov., a bacterium isolated from deep-sea sediment.</title>
        <authorList>
            <person name="Fang C."/>
            <person name="Wu Y.-H."/>
            <person name="Sun C."/>
            <person name="Wang H."/>
            <person name="Cheng H."/>
            <person name="Meng F.-X."/>
            <person name="Wang C.-S."/>
            <person name="Xu X.-W."/>
        </authorList>
    </citation>
    <scope>NUCLEOTIDE SEQUENCE [LARGE SCALE GENOMIC DNA]</scope>
    <source>
        <strain evidence="15 16">CCTCC AB 2015396</strain>
    </source>
</reference>
<dbReference type="InterPro" id="IPR017938">
    <property type="entry name" value="Riboflavin_synthase-like_b-brl"/>
</dbReference>
<dbReference type="InterPro" id="IPR000971">
    <property type="entry name" value="Globin"/>
</dbReference>
<dbReference type="InterPro" id="IPR012292">
    <property type="entry name" value="Globin/Proto"/>
</dbReference>
<name>A0A3A1P844_9SPHN</name>
<keyword evidence="7" id="KW-0408">Iron</keyword>
<comment type="similarity">
    <text evidence="12">Belongs to the globin family.</text>
</comment>
<comment type="similarity">
    <text evidence="1">In the C-terminal section; belongs to the flavoprotein pyridine nucleotide cytochrome reductase family.</text>
</comment>
<organism evidence="15 16">
    <name type="scientific">Aurantiacibacter xanthus</name>
    <dbReference type="NCBI Taxonomy" id="1784712"/>
    <lineage>
        <taxon>Bacteria</taxon>
        <taxon>Pseudomonadati</taxon>
        <taxon>Pseudomonadota</taxon>
        <taxon>Alphaproteobacteria</taxon>
        <taxon>Sphingomonadales</taxon>
        <taxon>Erythrobacteraceae</taxon>
        <taxon>Aurantiacibacter</taxon>
    </lineage>
</organism>
<dbReference type="SUPFAM" id="SSF63380">
    <property type="entry name" value="Riboflavin synthase domain-like"/>
    <property type="match status" value="1"/>
</dbReference>
<feature type="domain" description="FAD-binding FR-type" evidence="14">
    <location>
        <begin position="155"/>
        <end position="260"/>
    </location>
</feature>
<dbReference type="Pfam" id="PF00175">
    <property type="entry name" value="NAD_binding_1"/>
    <property type="match status" value="1"/>
</dbReference>
<dbReference type="InterPro" id="IPR009050">
    <property type="entry name" value="Globin-like_sf"/>
</dbReference>
<dbReference type="OrthoDB" id="9786134at2"/>
<dbReference type="GO" id="GO:0019825">
    <property type="term" value="F:oxygen binding"/>
    <property type="evidence" value="ECO:0007669"/>
    <property type="project" value="InterPro"/>
</dbReference>
<keyword evidence="12" id="KW-0813">Transport</keyword>
<dbReference type="PRINTS" id="PR00410">
    <property type="entry name" value="PHEHYDRXLASE"/>
</dbReference>
<dbReference type="NCBIfam" id="NF009805">
    <property type="entry name" value="PRK13289.1"/>
    <property type="match status" value="1"/>
</dbReference>
<evidence type="ECO:0000259" key="14">
    <source>
        <dbReference type="PROSITE" id="PS51384"/>
    </source>
</evidence>
<evidence type="ECO:0000256" key="8">
    <source>
        <dbReference type="ARBA" id="ARBA00023027"/>
    </source>
</evidence>
<dbReference type="PROSITE" id="PS51384">
    <property type="entry name" value="FAD_FR"/>
    <property type="match status" value="1"/>
</dbReference>
<dbReference type="AlphaFoldDB" id="A0A3A1P844"/>
<dbReference type="CDD" id="cd14781">
    <property type="entry name" value="FHb-globin_1"/>
    <property type="match status" value="1"/>
</dbReference>
<evidence type="ECO:0000256" key="4">
    <source>
        <dbReference type="ARBA" id="ARBA00022617"/>
    </source>
</evidence>
<dbReference type="PANTHER" id="PTHR43396:SF3">
    <property type="entry name" value="FLAVOHEMOPROTEIN"/>
    <property type="match status" value="1"/>
</dbReference>
<dbReference type="InterPro" id="IPR001433">
    <property type="entry name" value="OxRdtase_FAD/NAD-bd"/>
</dbReference>
<feature type="domain" description="Globin" evidence="13">
    <location>
        <begin position="4"/>
        <end position="141"/>
    </location>
</feature>
<dbReference type="SUPFAM" id="SSF46458">
    <property type="entry name" value="Globin-like"/>
    <property type="match status" value="1"/>
</dbReference>
<dbReference type="GO" id="GO:0005344">
    <property type="term" value="F:oxygen carrier activity"/>
    <property type="evidence" value="ECO:0007669"/>
    <property type="project" value="UniProtKB-KW"/>
</dbReference>
<dbReference type="Gene3D" id="1.10.490.10">
    <property type="entry name" value="Globins"/>
    <property type="match status" value="1"/>
</dbReference>
<proteinExistence type="inferred from homology"/>
<evidence type="ECO:0000256" key="1">
    <source>
        <dbReference type="ARBA" id="ARBA00006401"/>
    </source>
</evidence>
<keyword evidence="16" id="KW-1185">Reference proteome</keyword>
<dbReference type="Proteomes" id="UP000265366">
    <property type="component" value="Unassembled WGS sequence"/>
</dbReference>
<dbReference type="GO" id="GO:0046872">
    <property type="term" value="F:metal ion binding"/>
    <property type="evidence" value="ECO:0007669"/>
    <property type="project" value="UniProtKB-KW"/>
</dbReference>
<comment type="catalytic activity">
    <reaction evidence="10">
        <text>2 nitric oxide + NADH + 2 O2 = 2 nitrate + NAD(+) + H(+)</text>
        <dbReference type="Rhea" id="RHEA:19469"/>
        <dbReference type="ChEBI" id="CHEBI:15378"/>
        <dbReference type="ChEBI" id="CHEBI:15379"/>
        <dbReference type="ChEBI" id="CHEBI:16480"/>
        <dbReference type="ChEBI" id="CHEBI:17632"/>
        <dbReference type="ChEBI" id="CHEBI:57540"/>
        <dbReference type="ChEBI" id="CHEBI:57945"/>
        <dbReference type="EC" id="1.14.12.17"/>
    </reaction>
</comment>
<dbReference type="PROSITE" id="PS01033">
    <property type="entry name" value="GLOBIN"/>
    <property type="match status" value="1"/>
</dbReference>
<evidence type="ECO:0000256" key="2">
    <source>
        <dbReference type="ARBA" id="ARBA00012229"/>
    </source>
</evidence>
<accession>A0A3A1P844</accession>
<gene>
    <name evidence="15" type="ORF">D2V17_05485</name>
</gene>
<keyword evidence="3" id="KW-0216">Detoxification</keyword>
<dbReference type="FunFam" id="1.10.490.10:FF:000003">
    <property type="entry name" value="Flavohemoprotein"/>
    <property type="match status" value="1"/>
</dbReference>
<comment type="function">
    <text evidence="9">Is involved in NO detoxification in an aerobic process, termed nitric oxide dioxygenase (NOD) reaction that utilizes O(2) and NAD(P)H to convert NO to nitrate, which protects the bacterium from various noxious nitrogen compounds. Therefore, plays a central role in the inducible response to nitrosative stress.</text>
</comment>
<protein>
    <recommendedName>
        <fullName evidence="2">nitric oxide dioxygenase</fullName>
        <ecNumber evidence="2">1.14.12.17</ecNumber>
    </recommendedName>
</protein>
<dbReference type="InterPro" id="IPR039261">
    <property type="entry name" value="FNR_nucleotide-bd"/>
</dbReference>
<dbReference type="GO" id="GO:0009636">
    <property type="term" value="P:response to toxic substance"/>
    <property type="evidence" value="ECO:0007669"/>
    <property type="project" value="UniProtKB-KW"/>
</dbReference>
<evidence type="ECO:0000256" key="7">
    <source>
        <dbReference type="ARBA" id="ARBA00023004"/>
    </source>
</evidence>
<keyword evidence="5 12" id="KW-0561">Oxygen transport</keyword>
<dbReference type="EC" id="1.14.12.17" evidence="2"/>
<dbReference type="GO" id="GO:0020037">
    <property type="term" value="F:heme binding"/>
    <property type="evidence" value="ECO:0007669"/>
    <property type="project" value="InterPro"/>
</dbReference>
<sequence length="404" mass="43786">MTEPLSPQTIATVKATVPALADHGPRITKTMYARLFEDAHIRELFNHSNQGDDGAQLHALAASILSYAQNIDNLGALAPMVERIANKHIGYHILPEHYPYVGTALLGAIKEVLGDAATDEVLAAWGEAYWFLADILKGREAVMREQIEAASGGWTGWREFVVAEKLRESAVITSFVLRPRDGGPVMRHKPGQYLTFRLGAPGKPVMKRNYSISCAPNDDHYRISVKREARGQGGSRFLHDQVLVGDVLEITPPAGDFFLEAEPQRPVVLLSGGVGLTPMVSMVETIAAHCPGLATHYVHGTLNSDTHALDDHVRTLAARHGAISVSTFYDDPGPLDVVGETYDVPGVITVDWLKANTPLHEADIFLCGPKPFLRALVGGLSLAGVAANRIHYEFFGPADELLAA</sequence>
<evidence type="ECO:0000259" key="13">
    <source>
        <dbReference type="PROSITE" id="PS01033"/>
    </source>
</evidence>
<dbReference type="GO" id="GO:0008941">
    <property type="term" value="F:nitric oxide dioxygenase NAD(P)H activity"/>
    <property type="evidence" value="ECO:0007669"/>
    <property type="project" value="UniProtKB-EC"/>
</dbReference>
<keyword evidence="4 12" id="KW-0349">Heme</keyword>
<evidence type="ECO:0000256" key="5">
    <source>
        <dbReference type="ARBA" id="ARBA00022621"/>
    </source>
</evidence>
<evidence type="ECO:0000256" key="3">
    <source>
        <dbReference type="ARBA" id="ARBA00022575"/>
    </source>
</evidence>
<dbReference type="CDD" id="cd06184">
    <property type="entry name" value="flavohem_like_fad_nad_binding"/>
    <property type="match status" value="1"/>
</dbReference>
<evidence type="ECO:0000256" key="12">
    <source>
        <dbReference type="RuleBase" id="RU000356"/>
    </source>
</evidence>
<keyword evidence="6" id="KW-0479">Metal-binding</keyword>
<dbReference type="Gene3D" id="2.40.30.10">
    <property type="entry name" value="Translation factors"/>
    <property type="match status" value="1"/>
</dbReference>
<dbReference type="RefSeq" id="WP_119592088.1">
    <property type="nucleotide sequence ID" value="NZ_QXFM01000057.1"/>
</dbReference>
<evidence type="ECO:0000313" key="15">
    <source>
        <dbReference type="EMBL" id="RIV89724.1"/>
    </source>
</evidence>
<evidence type="ECO:0000256" key="11">
    <source>
        <dbReference type="ARBA" id="ARBA00049433"/>
    </source>
</evidence>
<evidence type="ECO:0000256" key="10">
    <source>
        <dbReference type="ARBA" id="ARBA00048649"/>
    </source>
</evidence>
<dbReference type="Pfam" id="PF00042">
    <property type="entry name" value="Globin"/>
    <property type="match status" value="1"/>
</dbReference>
<dbReference type="InterPro" id="IPR017927">
    <property type="entry name" value="FAD-bd_FR_type"/>
</dbReference>
<dbReference type="EMBL" id="QXFM01000057">
    <property type="protein sequence ID" value="RIV89724.1"/>
    <property type="molecule type" value="Genomic_DNA"/>
</dbReference>
<keyword evidence="8" id="KW-0520">NAD</keyword>
<comment type="catalytic activity">
    <reaction evidence="11">
        <text>2 nitric oxide + NADPH + 2 O2 = 2 nitrate + NADP(+) + H(+)</text>
        <dbReference type="Rhea" id="RHEA:19465"/>
        <dbReference type="ChEBI" id="CHEBI:15378"/>
        <dbReference type="ChEBI" id="CHEBI:15379"/>
        <dbReference type="ChEBI" id="CHEBI:16480"/>
        <dbReference type="ChEBI" id="CHEBI:17632"/>
        <dbReference type="ChEBI" id="CHEBI:57783"/>
        <dbReference type="ChEBI" id="CHEBI:58349"/>
        <dbReference type="EC" id="1.14.12.17"/>
    </reaction>
</comment>